<feature type="compositionally biased region" description="Basic residues" evidence="1">
    <location>
        <begin position="21"/>
        <end position="37"/>
    </location>
</feature>
<accession>X0GQ36</accession>
<sequence>MSKKFHRRGRNKASGPILKRQSPKTIRHVSKSIKHHKPDLSLYLPRPPKIQFLSMLKQHSIC</sequence>
<gene>
    <name evidence="2" type="ORF">FOPG_18351</name>
</gene>
<reference evidence="2" key="1">
    <citation type="submission" date="2011-11" db="EMBL/GenBank/DDBJ databases">
        <title>The Genome Sequence of Fusarium oxysporum PHW808.</title>
        <authorList>
            <consortium name="The Broad Institute Genome Sequencing Platform"/>
            <person name="Ma L.-J."/>
            <person name="Gale L.R."/>
            <person name="Schwartz D.C."/>
            <person name="Zhou S."/>
            <person name="Corby-Kistler H."/>
            <person name="Young S.K."/>
            <person name="Zeng Q."/>
            <person name="Gargeya S."/>
            <person name="Fitzgerald M."/>
            <person name="Haas B."/>
            <person name="Abouelleil A."/>
            <person name="Alvarado L."/>
            <person name="Arachchi H.M."/>
            <person name="Berlin A."/>
            <person name="Brown A."/>
            <person name="Chapman S.B."/>
            <person name="Chen Z."/>
            <person name="Dunbar C."/>
            <person name="Freedman E."/>
            <person name="Gearin G."/>
            <person name="Goldberg J."/>
            <person name="Griggs A."/>
            <person name="Gujja S."/>
            <person name="Heiman D."/>
            <person name="Howarth C."/>
            <person name="Larson L."/>
            <person name="Lui A."/>
            <person name="MacDonald P.J.P."/>
            <person name="Montmayeur A."/>
            <person name="Murphy C."/>
            <person name="Neiman D."/>
            <person name="Pearson M."/>
            <person name="Priest M."/>
            <person name="Roberts A."/>
            <person name="Saif S."/>
            <person name="Shea T."/>
            <person name="Shenoy N."/>
            <person name="Sisk P."/>
            <person name="Stolte C."/>
            <person name="Sykes S."/>
            <person name="Wortman J."/>
            <person name="Nusbaum C."/>
            <person name="Birren B."/>
        </authorList>
    </citation>
    <scope>NUCLEOTIDE SEQUENCE [LARGE SCALE GENOMIC DNA]</scope>
    <source>
        <strain evidence="2">54008</strain>
    </source>
</reference>
<feature type="region of interest" description="Disordered" evidence="1">
    <location>
        <begin position="1"/>
        <end position="41"/>
    </location>
</feature>
<proteinExistence type="predicted"/>
<dbReference type="EMBL" id="KK033645">
    <property type="protein sequence ID" value="EXL65423.1"/>
    <property type="molecule type" value="Genomic_DNA"/>
</dbReference>
<reference evidence="2" key="2">
    <citation type="submission" date="2014-03" db="EMBL/GenBank/DDBJ databases">
        <title>The Genome Annotation of Fusarium oxysporum PHW808.</title>
        <authorList>
            <consortium name="The Broad Institute Genomics Platform"/>
            <person name="Ma L.-J."/>
            <person name="Corby-Kistler H."/>
            <person name="Broz K."/>
            <person name="Gale L.R."/>
            <person name="Jonkers W."/>
            <person name="O'Donnell K."/>
            <person name="Ploetz R."/>
            <person name="Steinberg C."/>
            <person name="Schwartz D.C."/>
            <person name="VanEtten H."/>
            <person name="Zhou S."/>
            <person name="Young S.K."/>
            <person name="Zeng Q."/>
            <person name="Gargeya S."/>
            <person name="Fitzgerald M."/>
            <person name="Abouelleil A."/>
            <person name="Alvarado L."/>
            <person name="Chapman S.B."/>
            <person name="Gainer-Dewar J."/>
            <person name="Goldberg J."/>
            <person name="Griggs A."/>
            <person name="Gujja S."/>
            <person name="Hansen M."/>
            <person name="Howarth C."/>
            <person name="Imamovic A."/>
            <person name="Ireland A."/>
            <person name="Larimer J."/>
            <person name="McCowan C."/>
            <person name="Murphy C."/>
            <person name="Pearson M."/>
            <person name="Poon T.W."/>
            <person name="Priest M."/>
            <person name="Roberts A."/>
            <person name="Saif S."/>
            <person name="Shea T."/>
            <person name="Sykes S."/>
            <person name="Wortman J."/>
            <person name="Nusbaum C."/>
            <person name="Birren B."/>
        </authorList>
    </citation>
    <scope>NUCLEOTIDE SEQUENCE</scope>
    <source>
        <strain evidence="2">54008</strain>
    </source>
</reference>
<evidence type="ECO:0000256" key="1">
    <source>
        <dbReference type="SAM" id="MobiDB-lite"/>
    </source>
</evidence>
<organism evidence="2">
    <name type="scientific">Fusarium oxysporum f. sp. conglutinans race 2 54008</name>
    <dbReference type="NCBI Taxonomy" id="1089457"/>
    <lineage>
        <taxon>Eukaryota</taxon>
        <taxon>Fungi</taxon>
        <taxon>Dikarya</taxon>
        <taxon>Ascomycota</taxon>
        <taxon>Pezizomycotina</taxon>
        <taxon>Sordariomycetes</taxon>
        <taxon>Hypocreomycetidae</taxon>
        <taxon>Hypocreales</taxon>
        <taxon>Nectriaceae</taxon>
        <taxon>Fusarium</taxon>
        <taxon>Fusarium oxysporum species complex</taxon>
    </lineage>
</organism>
<name>X0GQ36_FUSOX</name>
<dbReference type="AlphaFoldDB" id="X0GQ36"/>
<dbReference type="Proteomes" id="UP000030676">
    <property type="component" value="Unassembled WGS sequence"/>
</dbReference>
<protein>
    <submittedName>
        <fullName evidence="2">Uncharacterized protein</fullName>
    </submittedName>
</protein>
<evidence type="ECO:0000313" key="2">
    <source>
        <dbReference type="EMBL" id="EXL65423.1"/>
    </source>
</evidence>
<feature type="compositionally biased region" description="Basic residues" evidence="1">
    <location>
        <begin position="1"/>
        <end position="11"/>
    </location>
</feature>
<dbReference type="HOGENOM" id="CLU_2904290_0_0_1"/>